<reference evidence="2 3" key="1">
    <citation type="submission" date="2016-04" db="EMBL/GenBank/DDBJ databases">
        <title>A degradative enzymes factory behind the ericoid mycorrhizal symbiosis.</title>
        <authorList>
            <consortium name="DOE Joint Genome Institute"/>
            <person name="Martino E."/>
            <person name="Morin E."/>
            <person name="Grelet G."/>
            <person name="Kuo A."/>
            <person name="Kohler A."/>
            <person name="Daghino S."/>
            <person name="Barry K."/>
            <person name="Choi C."/>
            <person name="Cichocki N."/>
            <person name="Clum A."/>
            <person name="Copeland A."/>
            <person name="Hainaut M."/>
            <person name="Haridas S."/>
            <person name="Labutti K."/>
            <person name="Lindquist E."/>
            <person name="Lipzen A."/>
            <person name="Khouja H.-R."/>
            <person name="Murat C."/>
            <person name="Ohm R."/>
            <person name="Olson A."/>
            <person name="Spatafora J."/>
            <person name="Veneault-Fourrey C."/>
            <person name="Henrissat B."/>
            <person name="Grigoriev I."/>
            <person name="Martin F."/>
            <person name="Perotto S."/>
        </authorList>
    </citation>
    <scope>NUCLEOTIDE SEQUENCE [LARGE SCALE GENOMIC DNA]</scope>
    <source>
        <strain evidence="2 3">F</strain>
    </source>
</reference>
<protein>
    <submittedName>
        <fullName evidence="2">Uncharacterized protein</fullName>
    </submittedName>
</protein>
<accession>A0A2J6SAH6</accession>
<feature type="region of interest" description="Disordered" evidence="1">
    <location>
        <begin position="100"/>
        <end position="128"/>
    </location>
</feature>
<evidence type="ECO:0000313" key="2">
    <source>
        <dbReference type="EMBL" id="PMD47756.1"/>
    </source>
</evidence>
<feature type="compositionally biased region" description="Pro residues" evidence="1">
    <location>
        <begin position="389"/>
        <end position="402"/>
    </location>
</feature>
<feature type="region of interest" description="Disordered" evidence="1">
    <location>
        <begin position="387"/>
        <end position="439"/>
    </location>
</feature>
<dbReference type="Proteomes" id="UP000235786">
    <property type="component" value="Unassembled WGS sequence"/>
</dbReference>
<keyword evidence="3" id="KW-1185">Reference proteome</keyword>
<feature type="region of interest" description="Disordered" evidence="1">
    <location>
        <begin position="714"/>
        <end position="735"/>
    </location>
</feature>
<feature type="region of interest" description="Disordered" evidence="1">
    <location>
        <begin position="335"/>
        <end position="355"/>
    </location>
</feature>
<feature type="compositionally biased region" description="Basic residues" evidence="1">
    <location>
        <begin position="549"/>
        <end position="560"/>
    </location>
</feature>
<evidence type="ECO:0000256" key="1">
    <source>
        <dbReference type="SAM" id="MobiDB-lite"/>
    </source>
</evidence>
<dbReference type="EMBL" id="KZ613938">
    <property type="protein sequence ID" value="PMD47756.1"/>
    <property type="molecule type" value="Genomic_DNA"/>
</dbReference>
<proteinExistence type="predicted"/>
<dbReference type="STRING" id="1149755.A0A2J6SAH6"/>
<gene>
    <name evidence="2" type="ORF">L207DRAFT_523118</name>
</gene>
<feature type="compositionally biased region" description="Polar residues" evidence="1">
    <location>
        <begin position="419"/>
        <end position="429"/>
    </location>
</feature>
<organism evidence="2 3">
    <name type="scientific">Hyaloscypha variabilis (strain UAMH 11265 / GT02V1 / F)</name>
    <name type="common">Meliniomyces variabilis</name>
    <dbReference type="NCBI Taxonomy" id="1149755"/>
    <lineage>
        <taxon>Eukaryota</taxon>
        <taxon>Fungi</taxon>
        <taxon>Dikarya</taxon>
        <taxon>Ascomycota</taxon>
        <taxon>Pezizomycotina</taxon>
        <taxon>Leotiomycetes</taxon>
        <taxon>Helotiales</taxon>
        <taxon>Hyaloscyphaceae</taxon>
        <taxon>Hyaloscypha</taxon>
        <taxon>Hyaloscypha variabilis</taxon>
    </lineage>
</organism>
<feature type="compositionally biased region" description="Low complexity" evidence="1">
    <location>
        <begin position="336"/>
        <end position="355"/>
    </location>
</feature>
<feature type="compositionally biased region" description="Polar residues" evidence="1">
    <location>
        <begin position="568"/>
        <end position="587"/>
    </location>
</feature>
<sequence length="971" mass="106420">MEVPSLPSVEQRLVGAIFDDMRNDQFISTDHTLADRESHTSTSSQAIQSNPGEILMPTTFACQAIYSSTPSITNPRTSGHDNKSFRSLIHEISEIRANTQISPFGPGTIPTLQEPRPNSAPKSPVSQHPLFAPSSKIHQSPSPVIETPLSNEYVLLRDFINDLPLGSPTPFKSELFVESPEQKRKWVQRPVTTREGAAKMPVEVALVYDEAPKHRANCILRCSRPFPQGQHTNEALLSIWTRKYPAGWQGLYKNAGELVNFDEPQGTVVWLFSVAAVVEIDGVETSLECGIPKKVLEFSGMSFELEPAWEDVVHVLKEEISGRIQRGCAVQPPMVTQQSSSIQTSSQQALPQQAPPQQALLQQSLLKQPLLQQPLLGLSLHQLATCQPTMPPQMFPQAPAPPKNSSQRARKTPKKSEDQQNSQPAQSKPPQYAPMDSQDKSFVPCIMPNYMPCTMGNRTIASQYPEPSVGSQHISQSPYGSPGSDLVYDLSQGFNVPTAIFEGGGCEKSSYDNKDPPVVYKALQGDALSATVVEEPHLDASPVQEQLKSKRKRAPAKKKQVAPIQEGQEASGQIEQAATLQTPPSTEKSGRKRKNSTTEPTPAKKRAPAKKSAMNTPASDTPAEETNAEDTTSVKPPASKRVRKTKPPASSSNVQHENSKEGEIKATAGDKVPQQPAQARSPPCSPPAGFEVPRMGLNQQNHDQVQQMGLNQRNHDQGQQMGLNQPSDDKGQQMRQNELAHNDEFTTSSINQTVQTQMPMLAWNNQQLPGSFHPSTTLGANPPYLQDIWNRISVIDGEIGYHLNNRPLVSNNPEAWRGIQSRIDMLVRERSAWSAIVPNYSYQMYSPAWNTGMPSNVGIFPMQSTGDQLQPNNQIFSVQQSSGFYPGGFQTPMQHGYNNFGESSALNASFNQPTISGTPQIAQAIQGYAASSPALLTLAEWPQEDVLRARTSVESTLGRPLGPSISNYQSS</sequence>
<feature type="compositionally biased region" description="Polar residues" evidence="1">
    <location>
        <begin position="714"/>
        <end position="726"/>
    </location>
</feature>
<name>A0A2J6SAH6_HYAVF</name>
<dbReference type="AlphaFoldDB" id="A0A2J6SAH6"/>
<feature type="compositionally biased region" description="Polar residues" evidence="1">
    <location>
        <begin position="469"/>
        <end position="479"/>
    </location>
</feature>
<dbReference type="OrthoDB" id="3548334at2759"/>
<feature type="region of interest" description="Disordered" evidence="1">
    <location>
        <begin position="535"/>
        <end position="695"/>
    </location>
</feature>
<evidence type="ECO:0000313" key="3">
    <source>
        <dbReference type="Proteomes" id="UP000235786"/>
    </source>
</evidence>
<feature type="region of interest" description="Disordered" evidence="1">
    <location>
        <begin position="464"/>
        <end position="484"/>
    </location>
</feature>